<reference evidence="2 3" key="1">
    <citation type="submission" date="2018-08" db="EMBL/GenBank/DDBJ databases">
        <title>A genome reference for cultivated species of the human gut microbiota.</title>
        <authorList>
            <person name="Zou Y."/>
            <person name="Xue W."/>
            <person name="Luo G."/>
        </authorList>
    </citation>
    <scope>NUCLEOTIDE SEQUENCE [LARGE SCALE GENOMIC DNA]</scope>
    <source>
        <strain evidence="2 3">OF01-2LB</strain>
    </source>
</reference>
<keyword evidence="1" id="KW-1133">Transmembrane helix</keyword>
<dbReference type="EMBL" id="QVEV01000126">
    <property type="protein sequence ID" value="RGC05737.1"/>
    <property type="molecule type" value="Genomic_DNA"/>
</dbReference>
<protein>
    <submittedName>
        <fullName evidence="2">Uncharacterized protein</fullName>
    </submittedName>
</protein>
<evidence type="ECO:0000256" key="1">
    <source>
        <dbReference type="SAM" id="Phobius"/>
    </source>
</evidence>
<keyword evidence="1" id="KW-0472">Membrane</keyword>
<name>A0A3E2V5B5_CLOIN</name>
<comment type="caution">
    <text evidence="2">The sequence shown here is derived from an EMBL/GenBank/DDBJ whole genome shotgun (WGS) entry which is preliminary data.</text>
</comment>
<proteinExistence type="predicted"/>
<dbReference type="AlphaFoldDB" id="A0A3E2V5B5"/>
<accession>A0A3E2V5B5</accession>
<organism evidence="2 3">
    <name type="scientific">Clostridium innocuum</name>
    <dbReference type="NCBI Taxonomy" id="1522"/>
    <lineage>
        <taxon>Bacteria</taxon>
        <taxon>Bacillati</taxon>
        <taxon>Bacillota</taxon>
        <taxon>Clostridia</taxon>
        <taxon>Eubacteriales</taxon>
        <taxon>Clostridiaceae</taxon>
        <taxon>Clostridium</taxon>
    </lineage>
</organism>
<feature type="transmembrane region" description="Helical" evidence="1">
    <location>
        <begin position="21"/>
        <end position="41"/>
    </location>
</feature>
<dbReference type="Proteomes" id="UP000260025">
    <property type="component" value="Unassembled WGS sequence"/>
</dbReference>
<keyword evidence="1" id="KW-0812">Transmembrane</keyword>
<feature type="transmembrane region" description="Helical" evidence="1">
    <location>
        <begin position="47"/>
        <end position="67"/>
    </location>
</feature>
<sequence length="73" mass="8383">MAKRNIFFKPRMISKTNEETLYNTFPLYVITVMETFFLALLQDEFNLHSFILICLGVIIACTAAYKIGQNSGK</sequence>
<dbReference type="RefSeq" id="WP_100933502.1">
    <property type="nucleotide sequence ID" value="NZ_JAQEUB010000037.1"/>
</dbReference>
<evidence type="ECO:0000313" key="3">
    <source>
        <dbReference type="Proteomes" id="UP000260025"/>
    </source>
</evidence>
<evidence type="ECO:0000313" key="2">
    <source>
        <dbReference type="EMBL" id="RGC05737.1"/>
    </source>
</evidence>
<gene>
    <name evidence="2" type="ORF">DXA38_22930</name>
</gene>